<reference evidence="1 2" key="1">
    <citation type="submission" date="2019-08" db="EMBL/GenBank/DDBJ databases">
        <title>Pedobacter sp. nov., isolated from Han river, South Korea.</title>
        <authorList>
            <person name="Lee D.-H."/>
            <person name="Kim Y.-S."/>
            <person name="Hwang E.-M."/>
            <person name="Le Tran T.C."/>
            <person name="Cha C.-J."/>
        </authorList>
    </citation>
    <scope>NUCLEOTIDE SEQUENCE [LARGE SCALE GENOMIC DNA]</scope>
    <source>
        <strain evidence="1 2">CJ43</strain>
    </source>
</reference>
<dbReference type="Proteomes" id="UP000323653">
    <property type="component" value="Chromosome"/>
</dbReference>
<accession>A0A5C0VEQ6</accession>
<proteinExistence type="predicted"/>
<keyword evidence="1" id="KW-0808">Transferase</keyword>
<gene>
    <name evidence="1" type="ORF">FYC62_00560</name>
</gene>
<organism evidence="1 2">
    <name type="scientific">Pedobacter aquae</name>
    <dbReference type="NCBI Taxonomy" id="2605747"/>
    <lineage>
        <taxon>Bacteria</taxon>
        <taxon>Pseudomonadati</taxon>
        <taxon>Bacteroidota</taxon>
        <taxon>Sphingobacteriia</taxon>
        <taxon>Sphingobacteriales</taxon>
        <taxon>Sphingobacteriaceae</taxon>
        <taxon>Pedobacter</taxon>
    </lineage>
</organism>
<evidence type="ECO:0000313" key="2">
    <source>
        <dbReference type="Proteomes" id="UP000323653"/>
    </source>
</evidence>
<name>A0A5C0VEQ6_9SPHI</name>
<dbReference type="EMBL" id="CP043329">
    <property type="protein sequence ID" value="QEK50323.1"/>
    <property type="molecule type" value="Genomic_DNA"/>
</dbReference>
<protein>
    <submittedName>
        <fullName evidence="1">Glycosyltransferase family 4 protein</fullName>
    </submittedName>
</protein>
<dbReference type="Gene3D" id="3.40.50.2000">
    <property type="entry name" value="Glycogen Phosphorylase B"/>
    <property type="match status" value="1"/>
</dbReference>
<dbReference type="KEGG" id="pej:FYC62_00560"/>
<dbReference type="GO" id="GO:0016740">
    <property type="term" value="F:transferase activity"/>
    <property type="evidence" value="ECO:0007669"/>
    <property type="project" value="UniProtKB-KW"/>
</dbReference>
<keyword evidence="2" id="KW-1185">Reference proteome</keyword>
<dbReference type="SUPFAM" id="SSF53756">
    <property type="entry name" value="UDP-Glycosyltransferase/glycogen phosphorylase"/>
    <property type="match status" value="1"/>
</dbReference>
<sequence>MKKILIISPYFPPCNAADMQRIRMSLPYFKEFGWEANVVCVHPDFCEVNKDHLLLEAIPTDIKIYTVKPISKKWTKKIGLGSIAIRSLNAIRKKVDVLLNKEHFDLIYFSTTQFPVCILGNYWKKRFGIPYIIDMQDPWHSDYYINKPKAEQPPKYWFSYRLNKWLEPLAMKHVDGLISVSEAYIKTLQIRYHNILNIPYKVITFGAFDQDFSIAEKHQFDYSSMIPHKNEDVVNVVYVGRGGLDMKDALVKLFSAFRLGLRQEASLFKNIHFYFLGTSYAPDGQGKQTIFPLAQEMGIAAYVTEQTNRIPFYQTLNTLKSADLLFIAGSNDPQYTASKTYPYMFSKNPLLAIFHQDSSAAKIIRECNAGEVITFDMPEDTAIHQIYINLKNTLLKQGKPFIGNESELNNYSARNKTAEQCDFFELVLSSLNTSR</sequence>
<evidence type="ECO:0000313" key="1">
    <source>
        <dbReference type="EMBL" id="QEK50323.1"/>
    </source>
</evidence>
<dbReference type="AlphaFoldDB" id="A0A5C0VEQ6"/>